<proteinExistence type="predicted"/>
<reference evidence="1 2" key="1">
    <citation type="journal article" date="2019" name="Genome Biol. Evol.">
        <title>Insights into the evolution of the New World diploid cottons (Gossypium, subgenus Houzingenia) based on genome sequencing.</title>
        <authorList>
            <person name="Grover C.E."/>
            <person name="Arick M.A. 2nd"/>
            <person name="Thrash A."/>
            <person name="Conover J.L."/>
            <person name="Sanders W.S."/>
            <person name="Peterson D.G."/>
            <person name="Frelichowski J.E."/>
            <person name="Scheffler J.A."/>
            <person name="Scheffler B.E."/>
            <person name="Wendel J.F."/>
        </authorList>
    </citation>
    <scope>NUCLEOTIDE SEQUENCE [LARGE SCALE GENOMIC DNA]</scope>
    <source>
        <strain evidence="1">185</strain>
        <tissue evidence="1">Leaf</tissue>
    </source>
</reference>
<dbReference type="Proteomes" id="UP000593577">
    <property type="component" value="Unassembled WGS sequence"/>
</dbReference>
<dbReference type="AlphaFoldDB" id="A0A7J8X141"/>
<name>A0A7J8X141_GOSAI</name>
<protein>
    <submittedName>
        <fullName evidence="1">Uncharacterized protein</fullName>
    </submittedName>
</protein>
<accession>A0A7J8X141</accession>
<sequence>MYKQWSSPYRLCLKTRKEMFLRQQQKPKLMELWIL</sequence>
<evidence type="ECO:0000313" key="1">
    <source>
        <dbReference type="EMBL" id="MBA0680978.1"/>
    </source>
</evidence>
<evidence type="ECO:0000313" key="2">
    <source>
        <dbReference type="Proteomes" id="UP000593577"/>
    </source>
</evidence>
<keyword evidence="2" id="KW-1185">Reference proteome</keyword>
<gene>
    <name evidence="1" type="ORF">Goari_012644</name>
</gene>
<dbReference type="EMBL" id="JABFAA010000004">
    <property type="protein sequence ID" value="MBA0680978.1"/>
    <property type="molecule type" value="Genomic_DNA"/>
</dbReference>
<organism evidence="1 2">
    <name type="scientific">Gossypium aridum</name>
    <name type="common">American cotton</name>
    <name type="synonym">Erioxylum aridum</name>
    <dbReference type="NCBI Taxonomy" id="34290"/>
    <lineage>
        <taxon>Eukaryota</taxon>
        <taxon>Viridiplantae</taxon>
        <taxon>Streptophyta</taxon>
        <taxon>Embryophyta</taxon>
        <taxon>Tracheophyta</taxon>
        <taxon>Spermatophyta</taxon>
        <taxon>Magnoliopsida</taxon>
        <taxon>eudicotyledons</taxon>
        <taxon>Gunneridae</taxon>
        <taxon>Pentapetalae</taxon>
        <taxon>rosids</taxon>
        <taxon>malvids</taxon>
        <taxon>Malvales</taxon>
        <taxon>Malvaceae</taxon>
        <taxon>Malvoideae</taxon>
        <taxon>Gossypium</taxon>
    </lineage>
</organism>
<comment type="caution">
    <text evidence="1">The sequence shown here is derived from an EMBL/GenBank/DDBJ whole genome shotgun (WGS) entry which is preliminary data.</text>
</comment>